<accession>A0ABT1H8H9</accession>
<dbReference type="InterPro" id="IPR001173">
    <property type="entry name" value="Glyco_trans_2-like"/>
</dbReference>
<protein>
    <submittedName>
        <fullName evidence="2">Glycosyl transferase family 2</fullName>
    </submittedName>
</protein>
<reference evidence="2 3" key="1">
    <citation type="submission" date="2022-06" db="EMBL/GenBank/DDBJ databases">
        <title>Genomic Encyclopedia of Archaeal and Bacterial Type Strains, Phase II (KMG-II): from individual species to whole genera.</title>
        <authorList>
            <person name="Goeker M."/>
        </authorList>
    </citation>
    <scope>NUCLEOTIDE SEQUENCE [LARGE SCALE GENOMIC DNA]</scope>
    <source>
        <strain evidence="2 3">DSM 45037</strain>
    </source>
</reference>
<feature type="domain" description="Glycosyltransferase 2-like" evidence="1">
    <location>
        <begin position="10"/>
        <end position="159"/>
    </location>
</feature>
<comment type="caution">
    <text evidence="2">The sequence shown here is derived from an EMBL/GenBank/DDBJ whole genome shotgun (WGS) entry which is preliminary data.</text>
</comment>
<evidence type="ECO:0000313" key="2">
    <source>
        <dbReference type="EMBL" id="MCP2162217.1"/>
    </source>
</evidence>
<keyword evidence="3" id="KW-1185">Reference proteome</keyword>
<sequence>MTSDQSPVAVIVAAFDEEKYILDTLRALDAQRFDSVLQRRVLDGFRVIVVDNNSTDRTADIVREHIDSGPRFPVELISEKEKGTGFAVDTATRYAIATGAVFIARTDADTLPEPDWLAEIIRPLCAGKRLVGGRLRARTDEGVVNTVFNVIGNGWRLGHLVEWYRTRNEPDANRRSFAVCGPSMAFDAEIYERSGGFPRAAIDDLDEDLTFERRVRALVGAGGIALAPEAVVRISLRRLHHFGVRGFVAWYGEKNRDTTGKTVDIR</sequence>
<dbReference type="Pfam" id="PF00535">
    <property type="entry name" value="Glycos_transf_2"/>
    <property type="match status" value="1"/>
</dbReference>
<name>A0ABT1H8H9_9NOCA</name>
<dbReference type="InterPro" id="IPR029044">
    <property type="entry name" value="Nucleotide-diphossugar_trans"/>
</dbReference>
<evidence type="ECO:0000313" key="3">
    <source>
        <dbReference type="Proteomes" id="UP001205740"/>
    </source>
</evidence>
<gene>
    <name evidence="2" type="ORF">LX12_003421</name>
</gene>
<proteinExistence type="predicted"/>
<organism evidence="2 3">
    <name type="scientific">Williamsia serinedens</name>
    <dbReference type="NCBI Taxonomy" id="391736"/>
    <lineage>
        <taxon>Bacteria</taxon>
        <taxon>Bacillati</taxon>
        <taxon>Actinomycetota</taxon>
        <taxon>Actinomycetes</taxon>
        <taxon>Mycobacteriales</taxon>
        <taxon>Nocardiaceae</taxon>
        <taxon>Williamsia</taxon>
    </lineage>
</organism>
<dbReference type="PANTHER" id="PTHR43685:SF14">
    <property type="entry name" value="GLYCOSYLTRANSFERASE 2-LIKE DOMAIN-CONTAINING PROTEIN"/>
    <property type="match status" value="1"/>
</dbReference>
<dbReference type="Proteomes" id="UP001205740">
    <property type="component" value="Unassembled WGS sequence"/>
</dbReference>
<keyword evidence="2" id="KW-0808">Transferase</keyword>
<dbReference type="InterPro" id="IPR050834">
    <property type="entry name" value="Glycosyltransf_2"/>
</dbReference>
<evidence type="ECO:0000259" key="1">
    <source>
        <dbReference type="Pfam" id="PF00535"/>
    </source>
</evidence>
<dbReference type="RefSeq" id="WP_253655779.1">
    <property type="nucleotide sequence ID" value="NZ_BAAAOE010000005.1"/>
</dbReference>
<dbReference type="SUPFAM" id="SSF53448">
    <property type="entry name" value="Nucleotide-diphospho-sugar transferases"/>
    <property type="match status" value="1"/>
</dbReference>
<dbReference type="GO" id="GO:0016740">
    <property type="term" value="F:transferase activity"/>
    <property type="evidence" value="ECO:0007669"/>
    <property type="project" value="UniProtKB-KW"/>
</dbReference>
<dbReference type="Gene3D" id="3.90.550.10">
    <property type="entry name" value="Spore Coat Polysaccharide Biosynthesis Protein SpsA, Chain A"/>
    <property type="match status" value="1"/>
</dbReference>
<dbReference type="EMBL" id="JAMTCG010000006">
    <property type="protein sequence ID" value="MCP2162217.1"/>
    <property type="molecule type" value="Genomic_DNA"/>
</dbReference>
<dbReference type="PANTHER" id="PTHR43685">
    <property type="entry name" value="GLYCOSYLTRANSFERASE"/>
    <property type="match status" value="1"/>
</dbReference>